<comment type="caution">
    <text evidence="1">The sequence shown here is derived from an EMBL/GenBank/DDBJ whole genome shotgun (WGS) entry which is preliminary data.</text>
</comment>
<organism evidence="1 2">
    <name type="scientific">Anaerococcus hydrogenalis DSM 7454</name>
    <dbReference type="NCBI Taxonomy" id="561177"/>
    <lineage>
        <taxon>Bacteria</taxon>
        <taxon>Bacillati</taxon>
        <taxon>Bacillota</taxon>
        <taxon>Tissierellia</taxon>
        <taxon>Tissierellales</taxon>
        <taxon>Peptoniphilaceae</taxon>
        <taxon>Anaerococcus</taxon>
    </lineage>
</organism>
<reference evidence="1 2" key="1">
    <citation type="submission" date="2008-09" db="EMBL/GenBank/DDBJ databases">
        <authorList>
            <person name="Fulton L."/>
            <person name="Clifton S."/>
            <person name="Fulton B."/>
            <person name="Xu J."/>
            <person name="Minx P."/>
            <person name="Pepin K.H."/>
            <person name="Johnson M."/>
            <person name="Thiruvilangam P."/>
            <person name="Bhonagiri V."/>
            <person name="Nash W.E."/>
            <person name="Mardis E.R."/>
            <person name="Wilson R.K."/>
        </authorList>
    </citation>
    <scope>NUCLEOTIDE SEQUENCE [LARGE SCALE GENOMIC DNA]</scope>
    <source>
        <strain evidence="1 2">DSM 7454</strain>
    </source>
</reference>
<sequence length="57" mass="6851">MCFIIFSFIFFCQYALICFGFRLSIMYNLYFKIYTRNVPTFIIYPATLGKKPKDKVD</sequence>
<name>B6W6S3_9FIRM</name>
<dbReference type="EMBL" id="ABXA01000004">
    <property type="protein sequence ID" value="EEB36864.1"/>
    <property type="molecule type" value="Genomic_DNA"/>
</dbReference>
<dbReference type="AlphaFoldDB" id="B6W6S3"/>
<evidence type="ECO:0000313" key="2">
    <source>
        <dbReference type="Proteomes" id="UP000005451"/>
    </source>
</evidence>
<protein>
    <submittedName>
        <fullName evidence="1">Uncharacterized protein</fullName>
    </submittedName>
</protein>
<dbReference type="Proteomes" id="UP000005451">
    <property type="component" value="Unassembled WGS sequence"/>
</dbReference>
<reference evidence="1 2" key="2">
    <citation type="submission" date="2008-10" db="EMBL/GenBank/DDBJ databases">
        <title>Draft genome sequence of Anaerococcus hydrogenalis (DSM 7454).</title>
        <authorList>
            <person name="Sudarsanam P."/>
            <person name="Ley R."/>
            <person name="Guruge J."/>
            <person name="Turnbaugh P.J."/>
            <person name="Mahowald M."/>
            <person name="Liep D."/>
            <person name="Gordon J."/>
        </authorList>
    </citation>
    <scope>NUCLEOTIDE SEQUENCE [LARGE SCALE GENOMIC DNA]</scope>
    <source>
        <strain evidence="1 2">DSM 7454</strain>
    </source>
</reference>
<gene>
    <name evidence="1" type="ORF">ANHYDRO_00258</name>
</gene>
<accession>B6W6S3</accession>
<evidence type="ECO:0000313" key="1">
    <source>
        <dbReference type="EMBL" id="EEB36864.1"/>
    </source>
</evidence>
<proteinExistence type="predicted"/>
<dbReference type="STRING" id="561177.ANHYDRO_00258"/>